<reference evidence="2" key="2">
    <citation type="journal article" date="2021" name="PeerJ">
        <title>Extensive microbial diversity within the chicken gut microbiome revealed by metagenomics and culture.</title>
        <authorList>
            <person name="Gilroy R."/>
            <person name="Ravi A."/>
            <person name="Getino M."/>
            <person name="Pursley I."/>
            <person name="Horton D.L."/>
            <person name="Alikhan N.F."/>
            <person name="Baker D."/>
            <person name="Gharbi K."/>
            <person name="Hall N."/>
            <person name="Watson M."/>
            <person name="Adriaenssens E.M."/>
            <person name="Foster-Nyarko E."/>
            <person name="Jarju S."/>
            <person name="Secka A."/>
            <person name="Antonio M."/>
            <person name="Oren A."/>
            <person name="Chaudhuri R.R."/>
            <person name="La Ragione R."/>
            <person name="Hildebrand F."/>
            <person name="Pallen M.J."/>
        </authorList>
    </citation>
    <scope>NUCLEOTIDE SEQUENCE</scope>
    <source>
        <strain evidence="2">17113</strain>
    </source>
</reference>
<dbReference type="Proteomes" id="UP000823634">
    <property type="component" value="Unassembled WGS sequence"/>
</dbReference>
<sequence length="154" mass="17020">MGRRMNRAIACLGLLLAVPLSACGGASDPFEEPLGLGQVESLESNYGEYLALRGSMKGIEVYVERGTHDGIILGGTNRFKEASEVNSAFEANPVPFDDLAKILSLFEQEERRYAYFEMVELPLPEYWSNRFEAPSDDEALEVYSSLHLGDFSAS</sequence>
<organism evidence="2 3">
    <name type="scientific">Candidatus Alloenteromonas pullistercoris</name>
    <dbReference type="NCBI Taxonomy" id="2840785"/>
    <lineage>
        <taxon>Bacteria</taxon>
        <taxon>Bacillati</taxon>
        <taxon>Bacillota</taxon>
        <taxon>Bacillota incertae sedis</taxon>
        <taxon>Candidatus Alloenteromonas</taxon>
    </lineage>
</organism>
<accession>A0A9D9DHX1</accession>
<evidence type="ECO:0000256" key="1">
    <source>
        <dbReference type="SAM" id="SignalP"/>
    </source>
</evidence>
<comment type="caution">
    <text evidence="2">The sequence shown here is derived from an EMBL/GenBank/DDBJ whole genome shotgun (WGS) entry which is preliminary data.</text>
</comment>
<evidence type="ECO:0000313" key="2">
    <source>
        <dbReference type="EMBL" id="MBO8426856.1"/>
    </source>
</evidence>
<protein>
    <submittedName>
        <fullName evidence="2">Uncharacterized protein</fullName>
    </submittedName>
</protein>
<feature type="signal peptide" evidence="1">
    <location>
        <begin position="1"/>
        <end position="22"/>
    </location>
</feature>
<proteinExistence type="predicted"/>
<name>A0A9D9DHX1_9FIRM</name>
<dbReference type="EMBL" id="JADINA010000039">
    <property type="protein sequence ID" value="MBO8426856.1"/>
    <property type="molecule type" value="Genomic_DNA"/>
</dbReference>
<reference evidence="2" key="1">
    <citation type="submission" date="2020-10" db="EMBL/GenBank/DDBJ databases">
        <authorList>
            <person name="Gilroy R."/>
        </authorList>
    </citation>
    <scope>NUCLEOTIDE SEQUENCE</scope>
    <source>
        <strain evidence="2">17113</strain>
    </source>
</reference>
<keyword evidence="1" id="KW-0732">Signal</keyword>
<gene>
    <name evidence="2" type="ORF">IAC61_06075</name>
</gene>
<evidence type="ECO:0000313" key="3">
    <source>
        <dbReference type="Proteomes" id="UP000823634"/>
    </source>
</evidence>
<dbReference type="AlphaFoldDB" id="A0A9D9DHX1"/>
<feature type="chain" id="PRO_5038746322" evidence="1">
    <location>
        <begin position="23"/>
        <end position="154"/>
    </location>
</feature>